<dbReference type="RefSeq" id="WP_166174477.1">
    <property type="nucleotide sequence ID" value="NZ_CP045119.1"/>
</dbReference>
<dbReference type="Gene3D" id="3.30.70.100">
    <property type="match status" value="1"/>
</dbReference>
<keyword evidence="5" id="KW-0378">Hydrolase</keyword>
<reference evidence="8 9" key="1">
    <citation type="submission" date="2019-10" db="EMBL/GenBank/DDBJ databases">
        <title>Rubrobacter sp nov SCSIO 52090 isolated from a deep-sea sediment in the South China Sea.</title>
        <authorList>
            <person name="Chen R.W."/>
        </authorList>
    </citation>
    <scope>NUCLEOTIDE SEQUENCE [LARGE SCALE GENOMIC DNA]</scope>
    <source>
        <strain evidence="8 9">SCSIO 52909</strain>
    </source>
</reference>
<comment type="catalytic activity">
    <reaction evidence="4 5">
        <text>an acyl phosphate + H2O = a carboxylate + phosphate + H(+)</text>
        <dbReference type="Rhea" id="RHEA:14965"/>
        <dbReference type="ChEBI" id="CHEBI:15377"/>
        <dbReference type="ChEBI" id="CHEBI:15378"/>
        <dbReference type="ChEBI" id="CHEBI:29067"/>
        <dbReference type="ChEBI" id="CHEBI:43474"/>
        <dbReference type="ChEBI" id="CHEBI:59918"/>
        <dbReference type="EC" id="3.6.1.7"/>
    </reaction>
</comment>
<evidence type="ECO:0000256" key="4">
    <source>
        <dbReference type="ARBA" id="ARBA00047645"/>
    </source>
</evidence>
<dbReference type="InterPro" id="IPR036046">
    <property type="entry name" value="Acylphosphatase-like_dom_sf"/>
</dbReference>
<dbReference type="Pfam" id="PF00708">
    <property type="entry name" value="Acylphosphatase"/>
    <property type="match status" value="1"/>
</dbReference>
<evidence type="ECO:0000256" key="2">
    <source>
        <dbReference type="ARBA" id="ARBA00012150"/>
    </source>
</evidence>
<evidence type="ECO:0000313" key="9">
    <source>
        <dbReference type="Proteomes" id="UP000501452"/>
    </source>
</evidence>
<dbReference type="InterPro" id="IPR017968">
    <property type="entry name" value="Acylphosphatase_CS"/>
</dbReference>
<evidence type="ECO:0000256" key="5">
    <source>
        <dbReference type="PROSITE-ProRule" id="PRU00520"/>
    </source>
</evidence>
<protein>
    <recommendedName>
        <fullName evidence="3 5">acylphosphatase</fullName>
        <ecNumber evidence="2 5">3.6.1.7</ecNumber>
    </recommendedName>
</protein>
<dbReference type="PROSITE" id="PS00150">
    <property type="entry name" value="ACYLPHOSPHATASE_1"/>
    <property type="match status" value="1"/>
</dbReference>
<evidence type="ECO:0000256" key="3">
    <source>
        <dbReference type="ARBA" id="ARBA00015991"/>
    </source>
</evidence>
<dbReference type="PROSITE" id="PS51160">
    <property type="entry name" value="ACYLPHOSPHATASE_3"/>
    <property type="match status" value="1"/>
</dbReference>
<feature type="domain" description="Acylphosphatase-like" evidence="7">
    <location>
        <begin position="7"/>
        <end position="93"/>
    </location>
</feature>
<feature type="active site" evidence="5">
    <location>
        <position position="22"/>
    </location>
</feature>
<organism evidence="8 9">
    <name type="scientific">Rubrobacter tropicus</name>
    <dbReference type="NCBI Taxonomy" id="2653851"/>
    <lineage>
        <taxon>Bacteria</taxon>
        <taxon>Bacillati</taxon>
        <taxon>Actinomycetota</taxon>
        <taxon>Rubrobacteria</taxon>
        <taxon>Rubrobacterales</taxon>
        <taxon>Rubrobacteraceae</taxon>
        <taxon>Rubrobacter</taxon>
    </lineage>
</organism>
<keyword evidence="9" id="KW-1185">Reference proteome</keyword>
<dbReference type="EMBL" id="CP045119">
    <property type="protein sequence ID" value="QIN82284.1"/>
    <property type="molecule type" value="Genomic_DNA"/>
</dbReference>
<dbReference type="PANTHER" id="PTHR47268">
    <property type="entry name" value="ACYLPHOSPHATASE"/>
    <property type="match status" value="1"/>
</dbReference>
<evidence type="ECO:0000259" key="7">
    <source>
        <dbReference type="PROSITE" id="PS51160"/>
    </source>
</evidence>
<dbReference type="GO" id="GO:0003998">
    <property type="term" value="F:acylphosphatase activity"/>
    <property type="evidence" value="ECO:0007669"/>
    <property type="project" value="UniProtKB-EC"/>
</dbReference>
<dbReference type="AlphaFoldDB" id="A0A6G8Q720"/>
<name>A0A6G8Q720_9ACTN</name>
<dbReference type="PRINTS" id="PR00112">
    <property type="entry name" value="ACYLPHPHTASE"/>
</dbReference>
<proteinExistence type="inferred from homology"/>
<accession>A0A6G8Q720</accession>
<dbReference type="KEGG" id="rub:GBA63_06175"/>
<dbReference type="EC" id="3.6.1.7" evidence="2 5"/>
<sequence length="93" mass="10562">MQDERERAHVRVTGRVQGVFFRDTARRQAERLGLSGWVSNSPDGAVEAVFEGPSERVREMIRWCEQGPPDAAVENVEADFETPRDDLTGFEVR</sequence>
<dbReference type="PANTHER" id="PTHR47268:SF4">
    <property type="entry name" value="ACYLPHOSPHATASE"/>
    <property type="match status" value="1"/>
</dbReference>
<evidence type="ECO:0000256" key="6">
    <source>
        <dbReference type="RuleBase" id="RU004168"/>
    </source>
</evidence>
<dbReference type="SUPFAM" id="SSF54975">
    <property type="entry name" value="Acylphosphatase/BLUF domain-like"/>
    <property type="match status" value="1"/>
</dbReference>
<gene>
    <name evidence="8" type="ORF">GBA63_06175</name>
</gene>
<comment type="similarity">
    <text evidence="1 6">Belongs to the acylphosphatase family.</text>
</comment>
<dbReference type="InterPro" id="IPR001792">
    <property type="entry name" value="Acylphosphatase-like_dom"/>
</dbReference>
<dbReference type="Proteomes" id="UP000501452">
    <property type="component" value="Chromosome"/>
</dbReference>
<dbReference type="InterPro" id="IPR020456">
    <property type="entry name" value="Acylphosphatase"/>
</dbReference>
<evidence type="ECO:0000313" key="8">
    <source>
        <dbReference type="EMBL" id="QIN82284.1"/>
    </source>
</evidence>
<feature type="active site" evidence="5">
    <location>
        <position position="40"/>
    </location>
</feature>
<evidence type="ECO:0000256" key="1">
    <source>
        <dbReference type="ARBA" id="ARBA00005614"/>
    </source>
</evidence>